<sequence length="174" mass="19277">MDNADYIAGALRLANARTDDLETLRAELHGEPWWSSRLTEQDLKTLRAVAASLRQSIEAAVSGEHEALTAEVNRLLATYPPRPRLSRGEPEQHRDWHVHIADVETPPAAGIAAAAAWGLAQGIVRHGTERWGKCDAPACGTYFLDTSTNRARQFCSARCANRVHVAAFRQRRRS</sequence>
<feature type="domain" description="Zinc finger CGNR" evidence="1">
    <location>
        <begin position="130"/>
        <end position="172"/>
    </location>
</feature>
<dbReference type="AlphaFoldDB" id="A0A852YTF6"/>
<dbReference type="EMBL" id="JACBYW010000002">
    <property type="protein sequence ID" value="NYH77981.1"/>
    <property type="molecule type" value="Genomic_DNA"/>
</dbReference>
<dbReference type="InterPro" id="IPR023286">
    <property type="entry name" value="ABATE_dom_sf"/>
</dbReference>
<dbReference type="SUPFAM" id="SSF160904">
    <property type="entry name" value="Jann2411-like"/>
    <property type="match status" value="1"/>
</dbReference>
<dbReference type="RefSeq" id="WP_179534530.1">
    <property type="nucleotide sequence ID" value="NZ_JACBYW010000002.1"/>
</dbReference>
<dbReference type="InterPro" id="IPR021005">
    <property type="entry name" value="Znf_CGNR"/>
</dbReference>
<reference evidence="2 3" key="1">
    <citation type="submission" date="2020-07" db="EMBL/GenBank/DDBJ databases">
        <title>Genomic Encyclopedia of Type Strains, Phase III (KMG-III): the genomes of soil and plant-associated and newly described type strains.</title>
        <authorList>
            <person name="Whitman W."/>
        </authorList>
    </citation>
    <scope>NUCLEOTIDE SEQUENCE [LARGE SCALE GENOMIC DNA]</scope>
    <source>
        <strain evidence="2 3">CECT 8576</strain>
    </source>
</reference>
<dbReference type="Gene3D" id="1.10.3300.10">
    <property type="entry name" value="Jann2411-like domain"/>
    <property type="match status" value="1"/>
</dbReference>
<evidence type="ECO:0000259" key="1">
    <source>
        <dbReference type="Pfam" id="PF11706"/>
    </source>
</evidence>
<comment type="caution">
    <text evidence="2">The sequence shown here is derived from an EMBL/GenBank/DDBJ whole genome shotgun (WGS) entry which is preliminary data.</text>
</comment>
<keyword evidence="3" id="KW-1185">Reference proteome</keyword>
<protein>
    <submittedName>
        <fullName evidence="2">Putative RNA-binding Zn ribbon-like protein</fullName>
    </submittedName>
</protein>
<dbReference type="PANTHER" id="PTHR35525:SF3">
    <property type="entry name" value="BLL6575 PROTEIN"/>
    <property type="match status" value="1"/>
</dbReference>
<gene>
    <name evidence="2" type="ORF">FHR84_001303</name>
</gene>
<proteinExistence type="predicted"/>
<dbReference type="Pfam" id="PF07336">
    <property type="entry name" value="ABATE"/>
    <property type="match status" value="1"/>
</dbReference>
<evidence type="ECO:0000313" key="3">
    <source>
        <dbReference type="Proteomes" id="UP000548304"/>
    </source>
</evidence>
<dbReference type="PANTHER" id="PTHR35525">
    <property type="entry name" value="BLL6575 PROTEIN"/>
    <property type="match status" value="1"/>
</dbReference>
<organism evidence="2 3">
    <name type="scientific">Actinopolyspora biskrensis</name>
    <dbReference type="NCBI Taxonomy" id="1470178"/>
    <lineage>
        <taxon>Bacteria</taxon>
        <taxon>Bacillati</taxon>
        <taxon>Actinomycetota</taxon>
        <taxon>Actinomycetes</taxon>
        <taxon>Actinopolysporales</taxon>
        <taxon>Actinopolysporaceae</taxon>
        <taxon>Actinopolyspora</taxon>
    </lineage>
</organism>
<dbReference type="Pfam" id="PF11706">
    <property type="entry name" value="zf-CGNR"/>
    <property type="match status" value="1"/>
</dbReference>
<dbReference type="Proteomes" id="UP000548304">
    <property type="component" value="Unassembled WGS sequence"/>
</dbReference>
<name>A0A852YTF6_9ACTN</name>
<dbReference type="InterPro" id="IPR010852">
    <property type="entry name" value="ABATE"/>
</dbReference>
<evidence type="ECO:0000313" key="2">
    <source>
        <dbReference type="EMBL" id="NYH77981.1"/>
    </source>
</evidence>
<accession>A0A852YTF6</accession>